<dbReference type="HOGENOM" id="CLU_078499_4_1_9"/>
<keyword evidence="3 5" id="KW-0131">Cell cycle</keyword>
<comment type="function">
    <text evidence="4 5">Cell division protein that is part of the divisome complex and is recruited early to the Z-ring. Probably stimulates Z-ring formation, perhaps through the cross-linking of FtsZ protofilaments. Its function overlaps with FtsA.</text>
</comment>
<dbReference type="InterPro" id="IPR007561">
    <property type="entry name" value="Cell_div_SepF/SepF-rel"/>
</dbReference>
<protein>
    <recommendedName>
        <fullName evidence="5">Cell division protein SepF</fullName>
    </recommendedName>
</protein>
<keyword evidence="7" id="KW-1185">Reference proteome</keyword>
<gene>
    <name evidence="5" type="primary">sepF</name>
    <name evidence="6" type="ORF">Desgi_3620</name>
</gene>
<comment type="subunit">
    <text evidence="5">Homodimer. Interacts with FtsZ.</text>
</comment>
<comment type="subcellular location">
    <subcellularLocation>
        <location evidence="5">Cytoplasm</location>
    </subcellularLocation>
    <text evidence="5">Localizes to the division site, in a FtsZ-dependent manner.</text>
</comment>
<name>R4KIB4_9FIRM</name>
<evidence type="ECO:0000256" key="1">
    <source>
        <dbReference type="ARBA" id="ARBA00022618"/>
    </source>
</evidence>
<evidence type="ECO:0000256" key="5">
    <source>
        <dbReference type="HAMAP-Rule" id="MF_01197"/>
    </source>
</evidence>
<dbReference type="KEGG" id="dgi:Desgi_3620"/>
<dbReference type="Pfam" id="PF04472">
    <property type="entry name" value="SepF"/>
    <property type="match status" value="1"/>
</dbReference>
<dbReference type="GO" id="GO:0043093">
    <property type="term" value="P:FtsZ-dependent cytokinesis"/>
    <property type="evidence" value="ECO:0007669"/>
    <property type="project" value="UniProtKB-UniRule"/>
</dbReference>
<dbReference type="Gene3D" id="3.30.110.150">
    <property type="entry name" value="SepF-like protein"/>
    <property type="match status" value="1"/>
</dbReference>
<proteinExistence type="inferred from homology"/>
<dbReference type="PANTHER" id="PTHR35798">
    <property type="entry name" value="CELL DIVISION PROTEIN SEPF"/>
    <property type="match status" value="1"/>
</dbReference>
<evidence type="ECO:0000256" key="4">
    <source>
        <dbReference type="ARBA" id="ARBA00044936"/>
    </source>
</evidence>
<dbReference type="InterPro" id="IPR038594">
    <property type="entry name" value="SepF-like_sf"/>
</dbReference>
<dbReference type="GO" id="GO:0005737">
    <property type="term" value="C:cytoplasm"/>
    <property type="evidence" value="ECO:0007669"/>
    <property type="project" value="UniProtKB-SubCell"/>
</dbReference>
<dbReference type="Proteomes" id="UP000013520">
    <property type="component" value="Chromosome"/>
</dbReference>
<dbReference type="PANTHER" id="PTHR35798:SF1">
    <property type="entry name" value="CELL DIVISION PROTEIN SEPF"/>
    <property type="match status" value="1"/>
</dbReference>
<evidence type="ECO:0000256" key="2">
    <source>
        <dbReference type="ARBA" id="ARBA00023210"/>
    </source>
</evidence>
<keyword evidence="5" id="KW-0963">Cytoplasm</keyword>
<dbReference type="OrthoDB" id="9815206at2"/>
<evidence type="ECO:0000256" key="3">
    <source>
        <dbReference type="ARBA" id="ARBA00023306"/>
    </source>
</evidence>
<sequence length="146" mass="16643">MARFVDRVLNFMGFEEEQEENREQEISAIEEEKTIIQKPKKNKGQVVGLHTQRQMRVSVVEPNGFDDVQSIADNLKSRRSVIVNLEQADPELAKRVVDFVSGATYALDGSMQKVSKGVFLFVPSNVDIDVDVKEQIKEKGIMNWMK</sequence>
<evidence type="ECO:0000313" key="7">
    <source>
        <dbReference type="Proteomes" id="UP000013520"/>
    </source>
</evidence>
<dbReference type="EMBL" id="CP003273">
    <property type="protein sequence ID" value="AGL02943.1"/>
    <property type="molecule type" value="Genomic_DNA"/>
</dbReference>
<dbReference type="STRING" id="767817.Desgi_3620"/>
<dbReference type="InterPro" id="IPR023052">
    <property type="entry name" value="Cell_div_SepF"/>
</dbReference>
<dbReference type="eggNOG" id="COG1799">
    <property type="taxonomic scope" value="Bacteria"/>
</dbReference>
<comment type="similarity">
    <text evidence="5">Belongs to the SepF family.</text>
</comment>
<organism evidence="6 7">
    <name type="scientific">Desulfoscipio gibsoniae DSM 7213</name>
    <dbReference type="NCBI Taxonomy" id="767817"/>
    <lineage>
        <taxon>Bacteria</taxon>
        <taxon>Bacillati</taxon>
        <taxon>Bacillota</taxon>
        <taxon>Clostridia</taxon>
        <taxon>Eubacteriales</taxon>
        <taxon>Desulfallaceae</taxon>
        <taxon>Desulfoscipio</taxon>
    </lineage>
</organism>
<dbReference type="RefSeq" id="WP_006520334.1">
    <property type="nucleotide sequence ID" value="NC_021184.1"/>
</dbReference>
<keyword evidence="1 5" id="KW-0132">Cell division</keyword>
<reference evidence="6 7" key="1">
    <citation type="submission" date="2012-01" db="EMBL/GenBank/DDBJ databases">
        <title>Complete sequence of Desulfotomaculum gibsoniae DSM 7213.</title>
        <authorList>
            <consortium name="US DOE Joint Genome Institute"/>
            <person name="Lucas S."/>
            <person name="Han J."/>
            <person name="Lapidus A."/>
            <person name="Cheng J.-F."/>
            <person name="Goodwin L."/>
            <person name="Pitluck S."/>
            <person name="Peters L."/>
            <person name="Ovchinnikova G."/>
            <person name="Teshima H."/>
            <person name="Detter J.C."/>
            <person name="Han C."/>
            <person name="Tapia R."/>
            <person name="Land M."/>
            <person name="Hauser L."/>
            <person name="Kyrpides N."/>
            <person name="Ivanova N."/>
            <person name="Pagani I."/>
            <person name="Parshina S."/>
            <person name="Plugge C."/>
            <person name="Muyzer G."/>
            <person name="Kuever J."/>
            <person name="Ivanova A."/>
            <person name="Nazina T."/>
            <person name="Klenk H.-P."/>
            <person name="Brambilla E."/>
            <person name="Spring S."/>
            <person name="Stams A.F."/>
            <person name="Woyke T."/>
        </authorList>
    </citation>
    <scope>NUCLEOTIDE SEQUENCE [LARGE SCALE GENOMIC DNA]</scope>
    <source>
        <strain evidence="6 7">DSM 7213</strain>
    </source>
</reference>
<evidence type="ECO:0000313" key="6">
    <source>
        <dbReference type="EMBL" id="AGL02943.1"/>
    </source>
</evidence>
<dbReference type="GO" id="GO:0000917">
    <property type="term" value="P:division septum assembly"/>
    <property type="evidence" value="ECO:0007669"/>
    <property type="project" value="UniProtKB-KW"/>
</dbReference>
<accession>R4KIB4</accession>
<dbReference type="HAMAP" id="MF_01197">
    <property type="entry name" value="SepF"/>
    <property type="match status" value="1"/>
</dbReference>
<keyword evidence="2 5" id="KW-0717">Septation</keyword>
<dbReference type="AlphaFoldDB" id="R4KIB4"/>